<accession>A0A382E194</accession>
<feature type="non-terminal residue" evidence="1">
    <location>
        <position position="24"/>
    </location>
</feature>
<reference evidence="1" key="1">
    <citation type="submission" date="2018-05" db="EMBL/GenBank/DDBJ databases">
        <authorList>
            <person name="Lanie J.A."/>
            <person name="Ng W.-L."/>
            <person name="Kazmierczak K.M."/>
            <person name="Andrzejewski T.M."/>
            <person name="Davidsen T.M."/>
            <person name="Wayne K.J."/>
            <person name="Tettelin H."/>
            <person name="Glass J.I."/>
            <person name="Rusch D."/>
            <person name="Podicherti R."/>
            <person name="Tsui H.-C.T."/>
            <person name="Winkler M.E."/>
        </authorList>
    </citation>
    <scope>NUCLEOTIDE SEQUENCE</scope>
</reference>
<protein>
    <submittedName>
        <fullName evidence="1">Uncharacterized protein</fullName>
    </submittedName>
</protein>
<dbReference type="AlphaFoldDB" id="A0A382E194"/>
<sequence length="24" mass="2839">MKDSPELDCKAYELENLSLLDWLL</sequence>
<evidence type="ECO:0000313" key="1">
    <source>
        <dbReference type="EMBL" id="SVB44526.1"/>
    </source>
</evidence>
<name>A0A382E194_9ZZZZ</name>
<organism evidence="1">
    <name type="scientific">marine metagenome</name>
    <dbReference type="NCBI Taxonomy" id="408172"/>
    <lineage>
        <taxon>unclassified sequences</taxon>
        <taxon>metagenomes</taxon>
        <taxon>ecological metagenomes</taxon>
    </lineage>
</organism>
<gene>
    <name evidence="1" type="ORF">METZ01_LOCUS197380</name>
</gene>
<dbReference type="EMBL" id="UINC01042209">
    <property type="protein sequence ID" value="SVB44526.1"/>
    <property type="molecule type" value="Genomic_DNA"/>
</dbReference>
<proteinExistence type="predicted"/>